<accession>A0A328D017</accession>
<keyword evidence="2" id="KW-1185">Reference proteome</keyword>
<reference evidence="1 2" key="1">
    <citation type="submission" date="2018-06" db="EMBL/GenBank/DDBJ databases">
        <title>The Genome of Cuscuta australis (Dodder) Provides Insight into the Evolution of Plant Parasitism.</title>
        <authorList>
            <person name="Liu H."/>
        </authorList>
    </citation>
    <scope>NUCLEOTIDE SEQUENCE [LARGE SCALE GENOMIC DNA]</scope>
    <source>
        <strain evidence="2">cv. Yunnan</strain>
        <tissue evidence="1">Vines</tissue>
    </source>
</reference>
<evidence type="ECO:0000313" key="1">
    <source>
        <dbReference type="EMBL" id="RAL39082.1"/>
    </source>
</evidence>
<dbReference type="EMBL" id="NQVE01000203">
    <property type="protein sequence ID" value="RAL39082.1"/>
    <property type="molecule type" value="Genomic_DNA"/>
</dbReference>
<dbReference type="AlphaFoldDB" id="A0A328D017"/>
<sequence length="147" mass="16050">MVGCTLRTAARRRVTRESSEDVIDCEVADIDSNVYFAHCLKAPSKPPSTFLIRSSCVAPPYPVDSLPSSIATDKSGSTTCGFLFSSCGRVKMGFWSRGIVPDKWSGRILWVCAIGSAVGMYMVTVERQLQNREKMMAESLAAAEEKS</sequence>
<comment type="caution">
    <text evidence="1">The sequence shown here is derived from an EMBL/GenBank/DDBJ whole genome shotgun (WGS) entry which is preliminary data.</text>
</comment>
<name>A0A328D017_9ASTE</name>
<organism evidence="1 2">
    <name type="scientific">Cuscuta australis</name>
    <dbReference type="NCBI Taxonomy" id="267555"/>
    <lineage>
        <taxon>Eukaryota</taxon>
        <taxon>Viridiplantae</taxon>
        <taxon>Streptophyta</taxon>
        <taxon>Embryophyta</taxon>
        <taxon>Tracheophyta</taxon>
        <taxon>Spermatophyta</taxon>
        <taxon>Magnoliopsida</taxon>
        <taxon>eudicotyledons</taxon>
        <taxon>Gunneridae</taxon>
        <taxon>Pentapetalae</taxon>
        <taxon>asterids</taxon>
        <taxon>lamiids</taxon>
        <taxon>Solanales</taxon>
        <taxon>Convolvulaceae</taxon>
        <taxon>Cuscuteae</taxon>
        <taxon>Cuscuta</taxon>
        <taxon>Cuscuta subgen. Grammica</taxon>
        <taxon>Cuscuta sect. Cleistogrammica</taxon>
    </lineage>
</organism>
<gene>
    <name evidence="1" type="ORF">DM860_011568</name>
</gene>
<protein>
    <submittedName>
        <fullName evidence="1">Uncharacterized protein</fullName>
    </submittedName>
</protein>
<proteinExistence type="predicted"/>
<dbReference type="Proteomes" id="UP000249390">
    <property type="component" value="Unassembled WGS sequence"/>
</dbReference>
<evidence type="ECO:0000313" key="2">
    <source>
        <dbReference type="Proteomes" id="UP000249390"/>
    </source>
</evidence>